<dbReference type="RefSeq" id="WP_126783052.1">
    <property type="nucleotide sequence ID" value="NZ_PIQC01000009.1"/>
</dbReference>
<dbReference type="InterPro" id="IPR010052">
    <property type="entry name" value="T2SS_protein-GspI"/>
</dbReference>
<dbReference type="AlphaFoldDB" id="A0A432YT79"/>
<evidence type="ECO:0000256" key="7">
    <source>
        <dbReference type="ARBA" id="ARBA00022989"/>
    </source>
</evidence>
<evidence type="ECO:0000313" key="12">
    <source>
        <dbReference type="EMBL" id="RUO64905.1"/>
    </source>
</evidence>
<dbReference type="Proteomes" id="UP000288058">
    <property type="component" value="Unassembled WGS sequence"/>
</dbReference>
<evidence type="ECO:0000256" key="1">
    <source>
        <dbReference type="ARBA" id="ARBA00004377"/>
    </source>
</evidence>
<dbReference type="NCBIfam" id="TIGR02532">
    <property type="entry name" value="IV_pilin_GFxxxE"/>
    <property type="match status" value="1"/>
</dbReference>
<evidence type="ECO:0000256" key="6">
    <source>
        <dbReference type="ARBA" id="ARBA00022692"/>
    </source>
</evidence>
<evidence type="ECO:0000256" key="2">
    <source>
        <dbReference type="ARBA" id="ARBA00008358"/>
    </source>
</evidence>
<dbReference type="PANTHER" id="PTHR38779:SF2">
    <property type="entry name" value="TYPE II SECRETION SYSTEM PROTEIN I-RELATED"/>
    <property type="match status" value="1"/>
</dbReference>
<evidence type="ECO:0000256" key="4">
    <source>
        <dbReference type="ARBA" id="ARBA00022481"/>
    </source>
</evidence>
<protein>
    <recommendedName>
        <fullName evidence="9">Type II secretion system protein I</fullName>
        <shortName evidence="9">T2SS minor pseudopilin I</shortName>
    </recommendedName>
</protein>
<accession>A0A432YT79</accession>
<keyword evidence="8" id="KW-0472">Membrane</keyword>
<dbReference type="EMBL" id="PIQC01000009">
    <property type="protein sequence ID" value="RUO64905.1"/>
    <property type="molecule type" value="Genomic_DNA"/>
</dbReference>
<dbReference type="GO" id="GO:0005886">
    <property type="term" value="C:plasma membrane"/>
    <property type="evidence" value="ECO:0007669"/>
    <property type="project" value="UniProtKB-SubCell"/>
</dbReference>
<keyword evidence="10" id="KW-0732">Signal</keyword>
<keyword evidence="5 9" id="KW-0997">Cell inner membrane</keyword>
<dbReference type="Pfam" id="PF07963">
    <property type="entry name" value="N_methyl"/>
    <property type="match status" value="1"/>
</dbReference>
<comment type="PTM">
    <text evidence="9">Cleaved by prepilin peptidase.</text>
</comment>
<keyword evidence="13" id="KW-1185">Reference proteome</keyword>
<feature type="chain" id="PRO_5019536793" description="Type II secretion system protein I" evidence="10">
    <location>
        <begin position="26"/>
        <end position="130"/>
    </location>
</feature>
<feature type="signal peptide" evidence="10">
    <location>
        <begin position="1"/>
        <end position="25"/>
    </location>
</feature>
<name>A0A432YT79_9GAMM</name>
<feature type="domain" description="Type II secretion system protein GspI C-terminal" evidence="11">
    <location>
        <begin position="40"/>
        <end position="117"/>
    </location>
</feature>
<dbReference type="PANTHER" id="PTHR38779">
    <property type="entry name" value="TYPE II SECRETION SYSTEM PROTEIN I-RELATED"/>
    <property type="match status" value="1"/>
</dbReference>
<evidence type="ECO:0000256" key="3">
    <source>
        <dbReference type="ARBA" id="ARBA00022475"/>
    </source>
</evidence>
<evidence type="ECO:0000256" key="5">
    <source>
        <dbReference type="ARBA" id="ARBA00022519"/>
    </source>
</evidence>
<dbReference type="GO" id="GO:0015628">
    <property type="term" value="P:protein secretion by the type II secretion system"/>
    <property type="evidence" value="ECO:0007669"/>
    <property type="project" value="UniProtKB-UniRule"/>
</dbReference>
<evidence type="ECO:0000256" key="10">
    <source>
        <dbReference type="SAM" id="SignalP"/>
    </source>
</evidence>
<dbReference type="PROSITE" id="PS00409">
    <property type="entry name" value="PROKAR_NTER_METHYL"/>
    <property type="match status" value="1"/>
</dbReference>
<comment type="function">
    <text evidence="9">Component of the type II secretion system required for the energy-dependent secretion of extracellular factors such as proteases and toxins from the periplasm.</text>
</comment>
<dbReference type="GO" id="GO:0015627">
    <property type="term" value="C:type II protein secretion system complex"/>
    <property type="evidence" value="ECO:0007669"/>
    <property type="project" value="UniProtKB-UniRule"/>
</dbReference>
<proteinExistence type="inferred from homology"/>
<organism evidence="12 13">
    <name type="scientific">Idiomarina ramblicola</name>
    <dbReference type="NCBI Taxonomy" id="263724"/>
    <lineage>
        <taxon>Bacteria</taxon>
        <taxon>Pseudomonadati</taxon>
        <taxon>Pseudomonadota</taxon>
        <taxon>Gammaproteobacteria</taxon>
        <taxon>Alteromonadales</taxon>
        <taxon>Idiomarinaceae</taxon>
        <taxon>Idiomarina</taxon>
    </lineage>
</organism>
<dbReference type="NCBIfam" id="TIGR01707">
    <property type="entry name" value="gspI"/>
    <property type="match status" value="1"/>
</dbReference>
<evidence type="ECO:0000256" key="9">
    <source>
        <dbReference type="RuleBase" id="RU368030"/>
    </source>
</evidence>
<comment type="similarity">
    <text evidence="2 9">Belongs to the GSP I family.</text>
</comment>
<keyword evidence="7" id="KW-1133">Transmembrane helix</keyword>
<dbReference type="InterPro" id="IPR045584">
    <property type="entry name" value="Pilin-like"/>
</dbReference>
<comment type="caution">
    <text evidence="12">The sequence shown here is derived from an EMBL/GenBank/DDBJ whole genome shotgun (WGS) entry which is preliminary data.</text>
</comment>
<dbReference type="OrthoDB" id="6121517at2"/>
<comment type="subcellular location">
    <subcellularLocation>
        <location evidence="1 9">Cell inner membrane</location>
        <topology evidence="1 9">Single-pass membrane protein</topology>
    </subcellularLocation>
</comment>
<evidence type="ECO:0000259" key="11">
    <source>
        <dbReference type="Pfam" id="PF02501"/>
    </source>
</evidence>
<keyword evidence="6" id="KW-0812">Transmembrane</keyword>
<reference evidence="13" key="1">
    <citation type="journal article" date="2018" name="Front. Microbiol.">
        <title>Genome-Based Analysis Reveals the Taxonomy and Diversity of the Family Idiomarinaceae.</title>
        <authorList>
            <person name="Liu Y."/>
            <person name="Lai Q."/>
            <person name="Shao Z."/>
        </authorList>
    </citation>
    <scope>NUCLEOTIDE SEQUENCE [LARGE SCALE GENOMIC DNA]</scope>
    <source>
        <strain evidence="13">R22</strain>
    </source>
</reference>
<dbReference type="Gene3D" id="3.30.1300.30">
    <property type="entry name" value="GSPII I/J protein-like"/>
    <property type="match status" value="1"/>
</dbReference>
<keyword evidence="4 9" id="KW-0488">Methylation</keyword>
<keyword evidence="3" id="KW-1003">Cell membrane</keyword>
<evidence type="ECO:0000256" key="8">
    <source>
        <dbReference type="ARBA" id="ARBA00023136"/>
    </source>
</evidence>
<comment type="subunit">
    <text evidence="9">Type II secretion is composed of four main components: the outer membrane complex, the inner membrane complex, the cytoplasmic secretion ATPase and the periplasm-spanning pseudopilus.</text>
</comment>
<dbReference type="InterPro" id="IPR003413">
    <property type="entry name" value="T2SS_GspI_C"/>
</dbReference>
<dbReference type="InterPro" id="IPR012902">
    <property type="entry name" value="N_methyl_site"/>
</dbReference>
<gene>
    <name evidence="12" type="primary">gspI</name>
    <name evidence="12" type="ORF">CWI78_12090</name>
</gene>
<dbReference type="SUPFAM" id="SSF54523">
    <property type="entry name" value="Pili subunits"/>
    <property type="match status" value="1"/>
</dbReference>
<sequence>MRILRGFTLIEVMVALSVFSLAALAALQAASGHLTGLSALQDKTFAQYVASNRLAELSIENRWPLENGRNGEQKQAGVTWYWQQEVTETVTPNVVAVTVKVKKSEDGREHFRLTRYVRKPHAAGETGNAR</sequence>
<dbReference type="Pfam" id="PF02501">
    <property type="entry name" value="T2SSI"/>
    <property type="match status" value="1"/>
</dbReference>
<evidence type="ECO:0000313" key="13">
    <source>
        <dbReference type="Proteomes" id="UP000288058"/>
    </source>
</evidence>